<evidence type="ECO:0000259" key="1">
    <source>
        <dbReference type="Pfam" id="PF17836"/>
    </source>
</evidence>
<proteinExistence type="predicted"/>
<reference evidence="2" key="1">
    <citation type="submission" date="2022-06" db="EMBL/GenBank/DDBJ databases">
        <title>Nostosin G and Spiroidesin B from the Cyanobacterium Dolichospermum sp. NIES-1697.</title>
        <authorList>
            <person name="Phan C.-S."/>
            <person name="Mehjabin J.J."/>
            <person name="Anas A.R.J."/>
            <person name="Hayasaka M."/>
            <person name="Onoki R."/>
            <person name="Wang J."/>
            <person name="Umezawa T."/>
            <person name="Washio K."/>
            <person name="Morikawa M."/>
            <person name="Okino T."/>
        </authorList>
    </citation>
    <scope>NUCLEOTIDE SEQUENCE</scope>
    <source>
        <strain evidence="2">NIES-1697</strain>
    </source>
</reference>
<accession>A0ABY5LTC0</accession>
<dbReference type="Gene3D" id="3.40.50.20">
    <property type="match status" value="1"/>
</dbReference>
<organism evidence="2 3">
    <name type="scientific">Dolichospermum heterosporum TAC447</name>
    <dbReference type="NCBI Taxonomy" id="747523"/>
    <lineage>
        <taxon>Bacteria</taxon>
        <taxon>Bacillati</taxon>
        <taxon>Cyanobacteriota</taxon>
        <taxon>Cyanophyceae</taxon>
        <taxon>Nostocales</taxon>
        <taxon>Aphanizomenonaceae</taxon>
        <taxon>Dolichospermum</taxon>
        <taxon>Dolichospermum heterosporum</taxon>
    </lineage>
</organism>
<dbReference type="SUPFAM" id="SSF51161">
    <property type="entry name" value="Trimeric LpxA-like enzymes"/>
    <property type="match status" value="1"/>
</dbReference>
<evidence type="ECO:0000313" key="2">
    <source>
        <dbReference type="EMBL" id="UUO14269.1"/>
    </source>
</evidence>
<dbReference type="Pfam" id="PF17836">
    <property type="entry name" value="PglD_N"/>
    <property type="match status" value="1"/>
</dbReference>
<dbReference type="InterPro" id="IPR041561">
    <property type="entry name" value="PglD_N"/>
</dbReference>
<sequence length="214" mass="22854">MKRLLIVGAGGFGREVLLWAADASKYQSEWSIAGFLCDDLNALDNYDYDIPIVGGIQDYIPHDQDLLVMAIADTRNKLDLANKLEERGAKFITLIHPTVIVAKNAKIGRGCVFCPLSSVSCDTTVGNFVTVNTRSGIGHDSKIDDGCTLSSHVDLGGYVQMGRGVFVGSSANILPKTKIGDFATIGAGSVVLMSVKSGVTVFGVPAKTIWEKKE</sequence>
<name>A0ABY5LTC0_9CYAN</name>
<dbReference type="InterPro" id="IPR020019">
    <property type="entry name" value="AcTrfase_PglD-like"/>
</dbReference>
<dbReference type="EMBL" id="CP099464">
    <property type="protein sequence ID" value="UUO14269.1"/>
    <property type="molecule type" value="Genomic_DNA"/>
</dbReference>
<dbReference type="InterPro" id="IPR050179">
    <property type="entry name" value="Trans_hexapeptide_repeat"/>
</dbReference>
<evidence type="ECO:0000313" key="3">
    <source>
        <dbReference type="Proteomes" id="UP001057561"/>
    </source>
</evidence>
<dbReference type="InterPro" id="IPR011004">
    <property type="entry name" value="Trimer_LpxA-like_sf"/>
</dbReference>
<dbReference type="Proteomes" id="UP001057561">
    <property type="component" value="Chromosome"/>
</dbReference>
<dbReference type="Pfam" id="PF00132">
    <property type="entry name" value="Hexapep"/>
    <property type="match status" value="1"/>
</dbReference>
<feature type="domain" description="PglD N-terminal" evidence="1">
    <location>
        <begin position="3"/>
        <end position="84"/>
    </location>
</feature>
<dbReference type="PANTHER" id="PTHR43300:SF7">
    <property type="entry name" value="UDP-N-ACETYLBACILLOSAMINE N-ACETYLTRANSFERASE"/>
    <property type="match status" value="1"/>
</dbReference>
<dbReference type="PANTHER" id="PTHR43300">
    <property type="entry name" value="ACETYLTRANSFERASE"/>
    <property type="match status" value="1"/>
</dbReference>
<dbReference type="InterPro" id="IPR001451">
    <property type="entry name" value="Hexapep"/>
</dbReference>
<gene>
    <name evidence="2" type="ORF">NG743_19810</name>
</gene>
<dbReference type="NCBIfam" id="TIGR03570">
    <property type="entry name" value="NeuD_NnaD"/>
    <property type="match status" value="1"/>
</dbReference>
<keyword evidence="3" id="KW-1185">Reference proteome</keyword>
<dbReference type="Gene3D" id="2.160.10.10">
    <property type="entry name" value="Hexapeptide repeat proteins"/>
    <property type="match status" value="1"/>
</dbReference>
<dbReference type="RefSeq" id="WP_257120742.1">
    <property type="nucleotide sequence ID" value="NZ_CP099464.1"/>
</dbReference>
<dbReference type="CDD" id="cd03360">
    <property type="entry name" value="LbH_AT_putative"/>
    <property type="match status" value="1"/>
</dbReference>
<protein>
    <submittedName>
        <fullName evidence="2">Acetyltransferase</fullName>
    </submittedName>
</protein>